<evidence type="ECO:0000313" key="3">
    <source>
        <dbReference type="Proteomes" id="UP001597108"/>
    </source>
</evidence>
<name>A0ABW3IVD0_9RHOB</name>
<keyword evidence="1" id="KW-1133">Transmembrane helix</keyword>
<keyword evidence="1" id="KW-0472">Membrane</keyword>
<organism evidence="2 3">
    <name type="scientific">Tropicimonas aquimaris</name>
    <dbReference type="NCBI Taxonomy" id="914152"/>
    <lineage>
        <taxon>Bacteria</taxon>
        <taxon>Pseudomonadati</taxon>
        <taxon>Pseudomonadota</taxon>
        <taxon>Alphaproteobacteria</taxon>
        <taxon>Rhodobacterales</taxon>
        <taxon>Roseobacteraceae</taxon>
        <taxon>Tropicimonas</taxon>
    </lineage>
</organism>
<keyword evidence="1" id="KW-0812">Transmembrane</keyword>
<sequence length="141" mass="15257">MHWGSRAQSAAPPRSILPIDQVAQWLGLSSVSPLVLLASLLILIALSPILLVVFFGEYVHQLSESLVVPTRIVSSLSVGSALSMSAPPNATATWLISTDCRIAPSMLTWRWNGRFALLCYAVFLFQPRIPRLSTAVNQSAG</sequence>
<comment type="caution">
    <text evidence="2">The sequence shown here is derived from an EMBL/GenBank/DDBJ whole genome shotgun (WGS) entry which is preliminary data.</text>
</comment>
<evidence type="ECO:0000313" key="2">
    <source>
        <dbReference type="EMBL" id="MFD0981961.1"/>
    </source>
</evidence>
<proteinExistence type="predicted"/>
<dbReference type="RefSeq" id="WP_386077296.1">
    <property type="nucleotide sequence ID" value="NZ_JBHTJT010000049.1"/>
</dbReference>
<gene>
    <name evidence="2" type="ORF">ACFQ2S_20200</name>
</gene>
<feature type="transmembrane region" description="Helical" evidence="1">
    <location>
        <begin position="34"/>
        <end position="55"/>
    </location>
</feature>
<keyword evidence="3" id="KW-1185">Reference proteome</keyword>
<dbReference type="EMBL" id="JBHTJT010000049">
    <property type="protein sequence ID" value="MFD0981961.1"/>
    <property type="molecule type" value="Genomic_DNA"/>
</dbReference>
<reference evidence="3" key="1">
    <citation type="journal article" date="2019" name="Int. J. Syst. Evol. Microbiol.">
        <title>The Global Catalogue of Microorganisms (GCM) 10K type strain sequencing project: providing services to taxonomists for standard genome sequencing and annotation.</title>
        <authorList>
            <consortium name="The Broad Institute Genomics Platform"/>
            <consortium name="The Broad Institute Genome Sequencing Center for Infectious Disease"/>
            <person name="Wu L."/>
            <person name="Ma J."/>
        </authorList>
    </citation>
    <scope>NUCLEOTIDE SEQUENCE [LARGE SCALE GENOMIC DNA]</scope>
    <source>
        <strain evidence="3">CCUG 60524</strain>
    </source>
</reference>
<dbReference type="Proteomes" id="UP001597108">
    <property type="component" value="Unassembled WGS sequence"/>
</dbReference>
<accession>A0ABW3IVD0</accession>
<evidence type="ECO:0000256" key="1">
    <source>
        <dbReference type="SAM" id="Phobius"/>
    </source>
</evidence>
<protein>
    <submittedName>
        <fullName evidence="2">Uncharacterized protein</fullName>
    </submittedName>
</protein>